<sequence>MSGVARRQVGALHTAYFHTMAGLGLLLLPNPETDVWLSGSLHGADFDGSLLVSRALGWVPLLDEDGLFIEEGTTADGGLAIALAAEGIVSRPTIPEMVGARAALLTAARVMPSVLPHRAAGA</sequence>
<organism evidence="1 2">
    <name type="scientific">Nocardioides panacisoli</name>
    <dbReference type="NCBI Taxonomy" id="627624"/>
    <lineage>
        <taxon>Bacteria</taxon>
        <taxon>Bacillati</taxon>
        <taxon>Actinomycetota</taxon>
        <taxon>Actinomycetes</taxon>
        <taxon>Propionibacteriales</taxon>
        <taxon>Nocardioidaceae</taxon>
        <taxon>Nocardioides</taxon>
    </lineage>
</organism>
<evidence type="ECO:0000313" key="2">
    <source>
        <dbReference type="Proteomes" id="UP001501821"/>
    </source>
</evidence>
<proteinExistence type="predicted"/>
<evidence type="ECO:0000313" key="1">
    <source>
        <dbReference type="EMBL" id="GAA3817809.1"/>
    </source>
</evidence>
<accession>A0ABP7IGB6</accession>
<dbReference type="Proteomes" id="UP001501821">
    <property type="component" value="Unassembled WGS sequence"/>
</dbReference>
<dbReference type="EMBL" id="BAABAH010000005">
    <property type="protein sequence ID" value="GAA3817809.1"/>
    <property type="molecule type" value="Genomic_DNA"/>
</dbReference>
<reference evidence="2" key="1">
    <citation type="journal article" date="2019" name="Int. J. Syst. Evol. Microbiol.">
        <title>The Global Catalogue of Microorganisms (GCM) 10K type strain sequencing project: providing services to taxonomists for standard genome sequencing and annotation.</title>
        <authorList>
            <consortium name="The Broad Institute Genomics Platform"/>
            <consortium name="The Broad Institute Genome Sequencing Center for Infectious Disease"/>
            <person name="Wu L."/>
            <person name="Ma J."/>
        </authorList>
    </citation>
    <scope>NUCLEOTIDE SEQUENCE [LARGE SCALE GENOMIC DNA]</scope>
    <source>
        <strain evidence="2">JCM 16953</strain>
    </source>
</reference>
<name>A0ABP7IGB6_9ACTN</name>
<comment type="caution">
    <text evidence="1">The sequence shown here is derived from an EMBL/GenBank/DDBJ whole genome shotgun (WGS) entry which is preliminary data.</text>
</comment>
<gene>
    <name evidence="1" type="ORF">GCM10022242_19680</name>
</gene>
<protein>
    <submittedName>
        <fullName evidence="1">Uncharacterized protein</fullName>
    </submittedName>
</protein>
<keyword evidence="2" id="KW-1185">Reference proteome</keyword>